<evidence type="ECO:0000256" key="1">
    <source>
        <dbReference type="SAM" id="MobiDB-lite"/>
    </source>
</evidence>
<evidence type="ECO:0000313" key="2">
    <source>
        <dbReference type="EMBL" id="MPN47360.1"/>
    </source>
</evidence>
<feature type="region of interest" description="Disordered" evidence="1">
    <location>
        <begin position="118"/>
        <end position="137"/>
    </location>
</feature>
<dbReference type="EMBL" id="VSSQ01108793">
    <property type="protein sequence ID" value="MPN47360.1"/>
    <property type="molecule type" value="Genomic_DNA"/>
</dbReference>
<reference evidence="2" key="1">
    <citation type="submission" date="2019-08" db="EMBL/GenBank/DDBJ databases">
        <authorList>
            <person name="Kucharzyk K."/>
            <person name="Murdoch R.W."/>
            <person name="Higgins S."/>
            <person name="Loffler F."/>
        </authorList>
    </citation>
    <scope>NUCLEOTIDE SEQUENCE</scope>
</reference>
<dbReference type="AntiFam" id="ANF00210">
    <property type="entry name" value="Shadow ORF (opposite tuaD)"/>
</dbReference>
<sequence>MDLGTGTHRHGALVDDNLVVGHQATDVAGSAKNVLQVGRTVFIGRRADGDELDGAVLNGLFDVGGEAQAAGRDIAADHVLQARFVDRNAAFLKDADLLRIDVQTEDIIAHFGQTGTTDQTDITGADNSNFHETSYRD</sequence>
<name>A0A645I8A1_9ZZZZ</name>
<accession>A0A645I8A1</accession>
<proteinExistence type="predicted"/>
<organism evidence="2">
    <name type="scientific">bioreactor metagenome</name>
    <dbReference type="NCBI Taxonomy" id="1076179"/>
    <lineage>
        <taxon>unclassified sequences</taxon>
        <taxon>metagenomes</taxon>
        <taxon>ecological metagenomes</taxon>
    </lineage>
</organism>
<comment type="caution">
    <text evidence="2">The sequence shown here is derived from an EMBL/GenBank/DDBJ whole genome shotgun (WGS) entry which is preliminary data.</text>
</comment>
<protein>
    <submittedName>
        <fullName evidence="2">Uncharacterized protein</fullName>
    </submittedName>
</protein>
<feature type="compositionally biased region" description="Polar residues" evidence="1">
    <location>
        <begin position="125"/>
        <end position="137"/>
    </location>
</feature>
<gene>
    <name evidence="2" type="ORF">SDC9_194962</name>
</gene>
<dbReference type="AlphaFoldDB" id="A0A645I8A1"/>